<dbReference type="PROSITE" id="PS50932">
    <property type="entry name" value="HTH_LACI_2"/>
    <property type="match status" value="1"/>
</dbReference>
<comment type="caution">
    <text evidence="5">The sequence shown here is derived from an EMBL/GenBank/DDBJ whole genome shotgun (WGS) entry which is preliminary data.</text>
</comment>
<keyword evidence="3" id="KW-0804">Transcription</keyword>
<evidence type="ECO:0000256" key="1">
    <source>
        <dbReference type="ARBA" id="ARBA00023015"/>
    </source>
</evidence>
<dbReference type="InterPro" id="IPR046335">
    <property type="entry name" value="LacI/GalR-like_sensor"/>
</dbReference>
<evidence type="ECO:0000256" key="2">
    <source>
        <dbReference type="ARBA" id="ARBA00023125"/>
    </source>
</evidence>
<dbReference type="SMART" id="SM00354">
    <property type="entry name" value="HTH_LACI"/>
    <property type="match status" value="1"/>
</dbReference>
<dbReference type="InterPro" id="IPR000843">
    <property type="entry name" value="HTH_LacI"/>
</dbReference>
<evidence type="ECO:0000256" key="3">
    <source>
        <dbReference type="ARBA" id="ARBA00023163"/>
    </source>
</evidence>
<dbReference type="SUPFAM" id="SSF53822">
    <property type="entry name" value="Periplasmic binding protein-like I"/>
    <property type="match status" value="1"/>
</dbReference>
<dbReference type="SUPFAM" id="SSF47413">
    <property type="entry name" value="lambda repressor-like DNA-binding domains"/>
    <property type="match status" value="1"/>
</dbReference>
<dbReference type="PANTHER" id="PTHR30146">
    <property type="entry name" value="LACI-RELATED TRANSCRIPTIONAL REPRESSOR"/>
    <property type="match status" value="1"/>
</dbReference>
<dbReference type="InterPro" id="IPR010982">
    <property type="entry name" value="Lambda_DNA-bd_dom_sf"/>
</dbReference>
<proteinExistence type="predicted"/>
<dbReference type="Gene3D" id="3.40.50.2300">
    <property type="match status" value="2"/>
</dbReference>
<gene>
    <name evidence="5" type="primary">lacI</name>
    <name evidence="5" type="ORF">GCM10010841_23810</name>
</gene>
<evidence type="ECO:0000313" key="6">
    <source>
        <dbReference type="Proteomes" id="UP000661918"/>
    </source>
</evidence>
<organism evidence="5 6">
    <name type="scientific">Deinococcus aerophilus</name>
    <dbReference type="NCBI Taxonomy" id="522488"/>
    <lineage>
        <taxon>Bacteria</taxon>
        <taxon>Thermotogati</taxon>
        <taxon>Deinococcota</taxon>
        <taxon>Deinococci</taxon>
        <taxon>Deinococcales</taxon>
        <taxon>Deinococcaceae</taxon>
        <taxon>Deinococcus</taxon>
    </lineage>
</organism>
<keyword evidence="2" id="KW-0238">DNA-binding</keyword>
<reference evidence="6" key="1">
    <citation type="journal article" date="2019" name="Int. J. Syst. Evol. Microbiol.">
        <title>The Global Catalogue of Microorganisms (GCM) 10K type strain sequencing project: providing services to taxonomists for standard genome sequencing and annotation.</title>
        <authorList>
            <consortium name="The Broad Institute Genomics Platform"/>
            <consortium name="The Broad Institute Genome Sequencing Center for Infectious Disease"/>
            <person name="Wu L."/>
            <person name="Ma J."/>
        </authorList>
    </citation>
    <scope>NUCLEOTIDE SEQUENCE [LARGE SCALE GENOMIC DNA]</scope>
    <source>
        <strain evidence="6">JCM 15443</strain>
    </source>
</reference>
<keyword evidence="1" id="KW-0805">Transcription regulation</keyword>
<dbReference type="RefSeq" id="WP_188904582.1">
    <property type="nucleotide sequence ID" value="NZ_BMOM01000020.1"/>
</dbReference>
<evidence type="ECO:0000259" key="4">
    <source>
        <dbReference type="PROSITE" id="PS50932"/>
    </source>
</evidence>
<feature type="domain" description="HTH lacI-type" evidence="4">
    <location>
        <begin position="3"/>
        <end position="57"/>
    </location>
</feature>
<dbReference type="EMBL" id="BMOM01000020">
    <property type="protein sequence ID" value="GGM14457.1"/>
    <property type="molecule type" value="Genomic_DNA"/>
</dbReference>
<evidence type="ECO:0000313" key="5">
    <source>
        <dbReference type="EMBL" id="GGM14457.1"/>
    </source>
</evidence>
<dbReference type="Proteomes" id="UP000661918">
    <property type="component" value="Unassembled WGS sequence"/>
</dbReference>
<dbReference type="Pfam" id="PF13377">
    <property type="entry name" value="Peripla_BP_3"/>
    <property type="match status" value="1"/>
</dbReference>
<dbReference type="PRINTS" id="PR00036">
    <property type="entry name" value="HTHLACI"/>
</dbReference>
<dbReference type="Pfam" id="PF00356">
    <property type="entry name" value="LacI"/>
    <property type="match status" value="1"/>
</dbReference>
<sequence length="341" mass="35633">MPVTLQDIAAQAGVSKMTVSKVLNGQPGISEATRARVLTTAQKLGYRANAAARTLATGRSDTLGVLVPSLGTQYVSEVVRGADHAATALGLDLLISTTQERPGREGHNVSRLSGGLVDALLIVLPYALHDYAPALLDASLPVVVVGNESPGQPLALVDTDHMAGARLAAGHLLDLGHRRIAFVTGRPDVQASAERLRGYGEALRGAGLPVDERLIVDGDYTQPGGFHATRTLLARLDAGGLPLPTAVFAANDVSAFGVIEALRDHGLRVPGDVSVIGFDDIPQASQVHPPLTTVRQPLPEMGEVAARMLIARLRGGPAPPPRTVLPPTLVLRASTAPRRPH</sequence>
<dbReference type="InterPro" id="IPR028082">
    <property type="entry name" value="Peripla_BP_I"/>
</dbReference>
<accession>A0ABQ2GW61</accession>
<dbReference type="PANTHER" id="PTHR30146:SF109">
    <property type="entry name" value="HTH-TYPE TRANSCRIPTIONAL REGULATOR GALS"/>
    <property type="match status" value="1"/>
</dbReference>
<name>A0ABQ2GW61_9DEIO</name>
<protein>
    <submittedName>
        <fullName evidence="5">LacI family transcriptional regulator</fullName>
    </submittedName>
</protein>
<dbReference type="PROSITE" id="PS00356">
    <property type="entry name" value="HTH_LACI_1"/>
    <property type="match status" value="1"/>
</dbReference>
<dbReference type="CDD" id="cd01392">
    <property type="entry name" value="HTH_LacI"/>
    <property type="match status" value="1"/>
</dbReference>
<dbReference type="Gene3D" id="1.10.260.40">
    <property type="entry name" value="lambda repressor-like DNA-binding domains"/>
    <property type="match status" value="1"/>
</dbReference>
<keyword evidence="6" id="KW-1185">Reference proteome</keyword>
<dbReference type="CDD" id="cd06267">
    <property type="entry name" value="PBP1_LacI_sugar_binding-like"/>
    <property type="match status" value="1"/>
</dbReference>